<gene>
    <name evidence="2" type="ORF">rCG_55810</name>
</gene>
<reference evidence="3" key="1">
    <citation type="submission" date="2005-09" db="EMBL/GenBank/DDBJ databases">
        <authorList>
            <person name="Mural R.J."/>
            <person name="Li P.W."/>
            <person name="Adams M.D."/>
            <person name="Amanatides P.G."/>
            <person name="Baden-Tillson H."/>
            <person name="Barnstead M."/>
            <person name="Chin S.H."/>
            <person name="Dew I."/>
            <person name="Evans C.A."/>
            <person name="Ferriera S."/>
            <person name="Flanigan M."/>
            <person name="Fosler C."/>
            <person name="Glodek A."/>
            <person name="Gu Z."/>
            <person name="Holt R.A."/>
            <person name="Jennings D."/>
            <person name="Kraft C.L."/>
            <person name="Lu F."/>
            <person name="Nguyen T."/>
            <person name="Nusskern D.R."/>
            <person name="Pfannkoch C.M."/>
            <person name="Sitter C."/>
            <person name="Sutton G.G."/>
            <person name="Venter J.C."/>
            <person name="Wang Z."/>
            <person name="Woodage T."/>
            <person name="Zheng X.H."/>
            <person name="Zhong F."/>
        </authorList>
    </citation>
    <scope>NUCLEOTIDE SEQUENCE [LARGE SCALE GENOMIC DNA]</scope>
    <source>
        <strain>BN</strain>
        <strain evidence="3">Sprague-Dawley</strain>
    </source>
</reference>
<dbReference type="Proteomes" id="UP000234681">
    <property type="component" value="Chromosome 17"/>
</dbReference>
<dbReference type="AlphaFoldDB" id="A6JLV1"/>
<feature type="compositionally biased region" description="Basic and acidic residues" evidence="1">
    <location>
        <begin position="8"/>
        <end position="19"/>
    </location>
</feature>
<feature type="compositionally biased region" description="Basic residues" evidence="1">
    <location>
        <begin position="20"/>
        <end position="40"/>
    </location>
</feature>
<evidence type="ECO:0000313" key="2">
    <source>
        <dbReference type="EMBL" id="EDL78628.1"/>
    </source>
</evidence>
<evidence type="ECO:0000256" key="1">
    <source>
        <dbReference type="SAM" id="MobiDB-lite"/>
    </source>
</evidence>
<proteinExistence type="predicted"/>
<organism evidence="2 3">
    <name type="scientific">Rattus norvegicus</name>
    <name type="common">Rat</name>
    <dbReference type="NCBI Taxonomy" id="10116"/>
    <lineage>
        <taxon>Eukaryota</taxon>
        <taxon>Metazoa</taxon>
        <taxon>Chordata</taxon>
        <taxon>Craniata</taxon>
        <taxon>Vertebrata</taxon>
        <taxon>Euteleostomi</taxon>
        <taxon>Mammalia</taxon>
        <taxon>Eutheria</taxon>
        <taxon>Euarchontoglires</taxon>
        <taxon>Glires</taxon>
        <taxon>Rodentia</taxon>
        <taxon>Myomorpha</taxon>
        <taxon>Muroidea</taxon>
        <taxon>Muridae</taxon>
        <taxon>Murinae</taxon>
        <taxon>Rattus</taxon>
    </lineage>
</organism>
<feature type="region of interest" description="Disordered" evidence="1">
    <location>
        <begin position="73"/>
        <end position="97"/>
    </location>
</feature>
<name>A6JLV1_RAT</name>
<accession>A6JLV1</accession>
<feature type="non-terminal residue" evidence="2">
    <location>
        <position position="159"/>
    </location>
</feature>
<feature type="region of interest" description="Disordered" evidence="1">
    <location>
        <begin position="1"/>
        <end position="40"/>
    </location>
</feature>
<sequence>MVLSADSTRLHRTLEDAPPRRRPVGKRISSKAGGKKNKKQLAFRRELPCSCGGEKGDVVKAMALWIDVAAAAPTHAPRKNSGPGDDQGRVSYPALMGGEADLAPPPAFLLQLPCLRQNDQGTQPVPSHPDPTGYPRPAYRRARVGNCSVHKIELNAARW</sequence>
<dbReference type="EMBL" id="CH473990">
    <property type="protein sequence ID" value="EDL78628.1"/>
    <property type="molecule type" value="Genomic_DNA"/>
</dbReference>
<protein>
    <submittedName>
        <fullName evidence="2">RCG55810</fullName>
    </submittedName>
</protein>
<evidence type="ECO:0000313" key="3">
    <source>
        <dbReference type="Proteomes" id="UP000234681"/>
    </source>
</evidence>